<feature type="transmembrane region" description="Helical" evidence="7">
    <location>
        <begin position="66"/>
        <end position="85"/>
    </location>
</feature>
<comment type="catalytic activity">
    <reaction evidence="1">
        <text>ATP + protein L-histidine = ADP + protein N-phospho-L-histidine.</text>
        <dbReference type="EC" id="2.7.13.3"/>
    </reaction>
</comment>
<dbReference type="PRINTS" id="PR00344">
    <property type="entry name" value="BCTRLSENSOR"/>
</dbReference>
<accession>A0ABY1WP86</accession>
<dbReference type="EMBL" id="SHLY01000003">
    <property type="protein sequence ID" value="TAA45909.1"/>
    <property type="molecule type" value="Genomic_DNA"/>
</dbReference>
<dbReference type="PROSITE" id="PS50109">
    <property type="entry name" value="HIS_KIN"/>
    <property type="match status" value="1"/>
</dbReference>
<feature type="transmembrane region" description="Helical" evidence="7">
    <location>
        <begin position="38"/>
        <end position="57"/>
    </location>
</feature>
<feature type="transmembrane region" description="Helical" evidence="7">
    <location>
        <begin position="7"/>
        <end position="26"/>
    </location>
</feature>
<dbReference type="Pfam" id="PF25323">
    <property type="entry name" value="6TM_PilS"/>
    <property type="match status" value="1"/>
</dbReference>
<dbReference type="InterPro" id="IPR003594">
    <property type="entry name" value="HATPase_dom"/>
</dbReference>
<dbReference type="InterPro" id="IPR050980">
    <property type="entry name" value="2C_sensor_his_kinase"/>
</dbReference>
<feature type="transmembrane region" description="Helical" evidence="7">
    <location>
        <begin position="91"/>
        <end position="108"/>
    </location>
</feature>
<dbReference type="SUPFAM" id="SSF55874">
    <property type="entry name" value="ATPase domain of HSP90 chaperone/DNA topoisomerase II/histidine kinase"/>
    <property type="match status" value="1"/>
</dbReference>
<dbReference type="InterPro" id="IPR005467">
    <property type="entry name" value="His_kinase_dom"/>
</dbReference>
<dbReference type="SMART" id="SM00387">
    <property type="entry name" value="HATPase_c"/>
    <property type="match status" value="1"/>
</dbReference>
<dbReference type="RefSeq" id="WP_130566843.1">
    <property type="nucleotide sequence ID" value="NZ_SHLY01000003.1"/>
</dbReference>
<dbReference type="EC" id="2.7.13.3" evidence="2"/>
<evidence type="ECO:0000313" key="9">
    <source>
        <dbReference type="EMBL" id="TAA45909.1"/>
    </source>
</evidence>
<keyword evidence="7" id="KW-0472">Membrane</keyword>
<name>A0ABY1WP86_9GAMM</name>
<dbReference type="PANTHER" id="PTHR44936:SF10">
    <property type="entry name" value="SENSOR PROTEIN RSTB"/>
    <property type="match status" value="1"/>
</dbReference>
<keyword evidence="6" id="KW-0067">ATP-binding</keyword>
<dbReference type="InterPro" id="IPR036890">
    <property type="entry name" value="HATPase_C_sf"/>
</dbReference>
<feature type="transmembrane region" description="Helical" evidence="7">
    <location>
        <begin position="113"/>
        <end position="132"/>
    </location>
</feature>
<feature type="transmembrane region" description="Helical" evidence="7">
    <location>
        <begin position="144"/>
        <end position="167"/>
    </location>
</feature>
<evidence type="ECO:0000256" key="6">
    <source>
        <dbReference type="ARBA" id="ARBA00022840"/>
    </source>
</evidence>
<keyword evidence="7" id="KW-0812">Transmembrane</keyword>
<evidence type="ECO:0000256" key="7">
    <source>
        <dbReference type="SAM" id="Phobius"/>
    </source>
</evidence>
<dbReference type="PANTHER" id="PTHR44936">
    <property type="entry name" value="SENSOR PROTEIN CREC"/>
    <property type="match status" value="1"/>
</dbReference>
<evidence type="ECO:0000256" key="4">
    <source>
        <dbReference type="ARBA" id="ARBA00022741"/>
    </source>
</evidence>
<reference evidence="10" key="1">
    <citation type="submission" date="2019-02" db="EMBL/GenBank/DDBJ databases">
        <title>Draft genome sequence of Muricauda sp. 176CP4-71.</title>
        <authorList>
            <person name="Park J.-S."/>
        </authorList>
    </citation>
    <scope>NUCLEOTIDE SEQUENCE [LARGE SCALE GENOMIC DNA]</scope>
    <source>
        <strain evidence="10">176GS2-150</strain>
    </source>
</reference>
<keyword evidence="3" id="KW-0808">Transferase</keyword>
<dbReference type="GO" id="GO:0016301">
    <property type="term" value="F:kinase activity"/>
    <property type="evidence" value="ECO:0007669"/>
    <property type="project" value="UniProtKB-KW"/>
</dbReference>
<evidence type="ECO:0000313" key="10">
    <source>
        <dbReference type="Proteomes" id="UP000292544"/>
    </source>
</evidence>
<evidence type="ECO:0000256" key="3">
    <source>
        <dbReference type="ARBA" id="ARBA00022679"/>
    </source>
</evidence>
<protein>
    <recommendedName>
        <fullName evidence="2">histidine kinase</fullName>
        <ecNumber evidence="2">2.7.13.3</ecNumber>
    </recommendedName>
</protein>
<evidence type="ECO:0000259" key="8">
    <source>
        <dbReference type="PROSITE" id="PS50109"/>
    </source>
</evidence>
<dbReference type="Gene3D" id="3.30.565.10">
    <property type="entry name" value="Histidine kinase-like ATPase, C-terminal domain"/>
    <property type="match status" value="1"/>
</dbReference>
<proteinExistence type="predicted"/>
<dbReference type="Pfam" id="PF02518">
    <property type="entry name" value="HATPase_c"/>
    <property type="match status" value="1"/>
</dbReference>
<comment type="caution">
    <text evidence="9">The sequence shown here is derived from an EMBL/GenBank/DDBJ whole genome shotgun (WGS) entry which is preliminary data.</text>
</comment>
<sequence length="415" mass="45856">MKSQFRYLLLLRASLLILLSLLMLLPAEWLGSGSQQPIATLLIASGTLGLIFSAWAVRHGHGLNTLHLFIQLLLDTALLTCWLWFSGGASNAFVSLLLLPVALAAICLPRWLLAWLTIAALGAYTLLLWQLPASHHGHQQMQSHFIGMWVTFLASVLMITLLVAGLAKRLQHKEKTIALLREEQLRHEQLLTLGIASTQVVHQFATPLNTMQLVAESLQERYPDEELVADLQRPLSQCSQQLSQFRKTAQQSQFQQQQPCSLIQLMNQLKEQTLLSLPAAQLTLPTQVPALTVIDDPALVPALMNLIANAFQANQYHCETTAEVIINFQREAQGVRIEIRDFGPGIENSQLTQLGLEPVPSKQGLGVSLLLSHATFERLGGHLTMANHPQCGAIATVYLPMAEDQEVESDTPADH</sequence>
<gene>
    <name evidence="9" type="ORF">EXY25_11180</name>
</gene>
<keyword evidence="5 9" id="KW-0418">Kinase</keyword>
<keyword evidence="7" id="KW-1133">Transmembrane helix</keyword>
<keyword evidence="4" id="KW-0547">Nucleotide-binding</keyword>
<evidence type="ECO:0000256" key="1">
    <source>
        <dbReference type="ARBA" id="ARBA00000085"/>
    </source>
</evidence>
<dbReference type="Proteomes" id="UP000292544">
    <property type="component" value="Unassembled WGS sequence"/>
</dbReference>
<dbReference type="InterPro" id="IPR004358">
    <property type="entry name" value="Sig_transdc_His_kin-like_C"/>
</dbReference>
<evidence type="ECO:0000256" key="2">
    <source>
        <dbReference type="ARBA" id="ARBA00012438"/>
    </source>
</evidence>
<feature type="domain" description="Histidine kinase" evidence="8">
    <location>
        <begin position="199"/>
        <end position="403"/>
    </location>
</feature>
<keyword evidence="10" id="KW-1185">Reference proteome</keyword>
<evidence type="ECO:0000256" key="5">
    <source>
        <dbReference type="ARBA" id="ARBA00022777"/>
    </source>
</evidence>
<organism evidence="9 10">
    <name type="scientific">Corallincola spongiicola</name>
    <dbReference type="NCBI Taxonomy" id="2520508"/>
    <lineage>
        <taxon>Bacteria</taxon>
        <taxon>Pseudomonadati</taxon>
        <taxon>Pseudomonadota</taxon>
        <taxon>Gammaproteobacteria</taxon>
        <taxon>Alteromonadales</taxon>
        <taxon>Psychromonadaceae</taxon>
        <taxon>Corallincola</taxon>
    </lineage>
</organism>